<feature type="compositionally biased region" description="Basic and acidic residues" evidence="8">
    <location>
        <begin position="81"/>
        <end position="93"/>
    </location>
</feature>
<evidence type="ECO:0000256" key="6">
    <source>
        <dbReference type="PROSITE-ProRule" id="PRU00472"/>
    </source>
</evidence>
<dbReference type="SUPFAM" id="SSF47676">
    <property type="entry name" value="Conserved domain common to transcription factors TFIIS, elongin A, CRSP70"/>
    <property type="match status" value="1"/>
</dbReference>
<evidence type="ECO:0000256" key="5">
    <source>
        <dbReference type="ARBA" id="ARBA00023242"/>
    </source>
</evidence>
<comment type="subcellular location">
    <subcellularLocation>
        <location evidence="1 7">Nucleus</location>
    </subcellularLocation>
</comment>
<evidence type="ECO:0000256" key="8">
    <source>
        <dbReference type="SAM" id="MobiDB-lite"/>
    </source>
</evidence>
<dbReference type="InterPro" id="IPR017923">
    <property type="entry name" value="TFIIS_N"/>
</dbReference>
<evidence type="ECO:0000256" key="7">
    <source>
        <dbReference type="PROSITE-ProRule" id="PRU00649"/>
    </source>
</evidence>
<evidence type="ECO:0000259" key="10">
    <source>
        <dbReference type="PROSITE" id="PS51319"/>
    </source>
</evidence>
<dbReference type="PROSITE" id="PS51321">
    <property type="entry name" value="TFIIS_CENTRAL"/>
    <property type="match status" value="1"/>
</dbReference>
<comment type="caution">
    <text evidence="14">The sequence shown here is derived from an EMBL/GenBank/DDBJ whole genome shotgun (WGS) entry which is preliminary data.</text>
</comment>
<dbReference type="GO" id="GO:0005634">
    <property type="term" value="C:nucleus"/>
    <property type="evidence" value="ECO:0007669"/>
    <property type="project" value="UniProtKB-SubCell"/>
</dbReference>
<dbReference type="SMART" id="SM00509">
    <property type="entry name" value="TFS2N"/>
    <property type="match status" value="1"/>
</dbReference>
<reference evidence="18 19" key="1">
    <citation type="submission" date="2018-08" db="EMBL/GenBank/DDBJ databases">
        <title>Aphanomyces genome sequencing and annotation.</title>
        <authorList>
            <person name="Minardi D."/>
            <person name="Oidtmann B."/>
            <person name="Van Der Giezen M."/>
            <person name="Studholme D.J."/>
        </authorList>
    </citation>
    <scope>NUCLEOTIDE SEQUENCE [LARGE SCALE GENOMIC DNA]</scope>
    <source>
        <strain evidence="14 19">197901</strain>
        <strain evidence="17 21">Da</strain>
        <strain evidence="16 23">FDL457</strain>
        <strain evidence="12 18">Kv</strain>
        <strain evidence="13 20">Si</strain>
        <strain evidence="15 22">Sv</strain>
    </source>
</reference>
<dbReference type="EMBL" id="QUTE01016590">
    <property type="protein sequence ID" value="RHY96389.1"/>
    <property type="molecule type" value="Genomic_DNA"/>
</dbReference>
<feature type="region of interest" description="Disordered" evidence="8">
    <location>
        <begin position="80"/>
        <end position="109"/>
    </location>
</feature>
<evidence type="ECO:0000256" key="4">
    <source>
        <dbReference type="ARBA" id="ARBA00022833"/>
    </source>
</evidence>
<feature type="domain" description="TFIIS N-terminal" evidence="10">
    <location>
        <begin position="1"/>
        <end position="80"/>
    </location>
</feature>
<dbReference type="CDD" id="cd13749">
    <property type="entry name" value="Zn-ribbon_TFIIS"/>
    <property type="match status" value="1"/>
</dbReference>
<dbReference type="Gene3D" id="1.10.472.30">
    <property type="entry name" value="Transcription elongation factor S-II, central domain"/>
    <property type="match status" value="1"/>
</dbReference>
<organism evidence="14 19">
    <name type="scientific">Aphanomyces astaci</name>
    <name type="common">Crayfish plague agent</name>
    <dbReference type="NCBI Taxonomy" id="112090"/>
    <lineage>
        <taxon>Eukaryota</taxon>
        <taxon>Sar</taxon>
        <taxon>Stramenopiles</taxon>
        <taxon>Oomycota</taxon>
        <taxon>Saprolegniomycetes</taxon>
        <taxon>Saprolegniales</taxon>
        <taxon>Verrucalvaceae</taxon>
        <taxon>Aphanomyces</taxon>
    </lineage>
</organism>
<dbReference type="Proteomes" id="UP000285712">
    <property type="component" value="Unassembled WGS sequence"/>
</dbReference>
<dbReference type="PROSITE" id="PS51319">
    <property type="entry name" value="TFIIS_N"/>
    <property type="match status" value="1"/>
</dbReference>
<evidence type="ECO:0000313" key="12">
    <source>
        <dbReference type="EMBL" id="RHY20543.1"/>
    </source>
</evidence>
<evidence type="ECO:0000313" key="15">
    <source>
        <dbReference type="EMBL" id="RHZ00451.1"/>
    </source>
</evidence>
<dbReference type="Gene3D" id="1.20.930.10">
    <property type="entry name" value="Conserved domain common to transcription factors TFIIS, elongin A, CRSP70"/>
    <property type="match status" value="1"/>
</dbReference>
<dbReference type="EMBL" id="QUSZ01002884">
    <property type="protein sequence ID" value="RHY20543.1"/>
    <property type="molecule type" value="Genomic_DNA"/>
</dbReference>
<dbReference type="EMBL" id="QUTF01017218">
    <property type="protein sequence ID" value="RHZ04823.1"/>
    <property type="molecule type" value="Genomic_DNA"/>
</dbReference>
<dbReference type="Proteomes" id="UP000285430">
    <property type="component" value="Unassembled WGS sequence"/>
</dbReference>
<proteinExistence type="predicted"/>
<sequence>MDDVVNLHKRLTKFLAGEDNDQNGVADAMEHLNTVDMTLAILKDTKIGQTIAKLRKHEAEVVSSKAKHLLKKWKTLASRPSDSDIKVDPDVKSEMGTPKVSPTASDLSAKDESKWSVKVEAIKDEPKRPVKDDPAATPITIRRAPVHAFSSQRNSTPFEFIPKGLQDVRATVRRKLKEVLSVAETPELVAEAEFVAVGIEVAMAREFKMDSARNTNEGKKHYTDKYRQVSFNLKKNESLRQNLLTHHISGDQLIKMSPDEMATEERRKEMDQLRDDAFQRARLDWAEANADKINKACGIKDTRGLFTCGRCKSTKTSNTQQQTRSADEPMTVFVICHNCGKRWKC</sequence>
<dbReference type="PROSITE" id="PS00466">
    <property type="entry name" value="ZF_TFIIS_1"/>
    <property type="match status" value="1"/>
</dbReference>
<evidence type="ECO:0008006" key="24">
    <source>
        <dbReference type="Google" id="ProtNLM"/>
    </source>
</evidence>
<dbReference type="PIRSF" id="PIRSF006704">
    <property type="entry name" value="TF_IIS"/>
    <property type="match status" value="1"/>
</dbReference>
<dbReference type="PANTHER" id="PTHR11477">
    <property type="entry name" value="TRANSCRIPTION FACTOR S-II ZINC FINGER DOMAIN-CONTAINING PROTEIN"/>
    <property type="match status" value="1"/>
</dbReference>
<dbReference type="Proteomes" id="UP000283543">
    <property type="component" value="Unassembled WGS sequence"/>
</dbReference>
<evidence type="ECO:0000313" key="14">
    <source>
        <dbReference type="EMBL" id="RHY96389.1"/>
    </source>
</evidence>
<dbReference type="SMART" id="SM00440">
    <property type="entry name" value="ZnF_C2C2"/>
    <property type="match status" value="1"/>
</dbReference>
<evidence type="ECO:0000259" key="9">
    <source>
        <dbReference type="PROSITE" id="PS51133"/>
    </source>
</evidence>
<evidence type="ECO:0000313" key="20">
    <source>
        <dbReference type="Proteomes" id="UP000283543"/>
    </source>
</evidence>
<dbReference type="PROSITE" id="PS51133">
    <property type="entry name" value="ZF_TFIIS_2"/>
    <property type="match status" value="1"/>
</dbReference>
<dbReference type="GO" id="GO:0006351">
    <property type="term" value="P:DNA-templated transcription"/>
    <property type="evidence" value="ECO:0007669"/>
    <property type="project" value="InterPro"/>
</dbReference>
<dbReference type="InterPro" id="IPR036575">
    <property type="entry name" value="TFIIS_cen_dom_sf"/>
</dbReference>
<dbReference type="InterPro" id="IPR035100">
    <property type="entry name" value="TF_IIS-typ"/>
</dbReference>
<dbReference type="SMART" id="SM00510">
    <property type="entry name" value="TFS2M"/>
    <property type="match status" value="1"/>
</dbReference>
<dbReference type="EMBL" id="QUTB01004380">
    <property type="protein sequence ID" value="RHY62425.1"/>
    <property type="molecule type" value="Genomic_DNA"/>
</dbReference>
<dbReference type="Proteomes" id="UP000265427">
    <property type="component" value="Unassembled WGS sequence"/>
</dbReference>
<protein>
    <recommendedName>
        <fullName evidence="24">Transcription elongation factor S-II</fullName>
    </recommendedName>
</protein>
<evidence type="ECO:0000256" key="1">
    <source>
        <dbReference type="ARBA" id="ARBA00004123"/>
    </source>
</evidence>
<accession>A0A397ERY7</accession>
<dbReference type="InterPro" id="IPR001222">
    <property type="entry name" value="Znf_TFIIS"/>
</dbReference>
<dbReference type="GO" id="GO:0003676">
    <property type="term" value="F:nucleic acid binding"/>
    <property type="evidence" value="ECO:0007669"/>
    <property type="project" value="InterPro"/>
</dbReference>
<evidence type="ECO:0000313" key="16">
    <source>
        <dbReference type="EMBL" id="RHZ04823.1"/>
    </source>
</evidence>
<evidence type="ECO:0000313" key="21">
    <source>
        <dbReference type="Proteomes" id="UP000285430"/>
    </source>
</evidence>
<evidence type="ECO:0000313" key="23">
    <source>
        <dbReference type="Proteomes" id="UP000286510"/>
    </source>
</evidence>
<dbReference type="InterPro" id="IPR003617">
    <property type="entry name" value="TFIIS/CRSP70_N_sub"/>
</dbReference>
<dbReference type="Gene3D" id="2.20.25.10">
    <property type="match status" value="1"/>
</dbReference>
<dbReference type="Pfam" id="PF01096">
    <property type="entry name" value="Zn_ribbon_TFIIS"/>
    <property type="match status" value="1"/>
</dbReference>
<keyword evidence="2" id="KW-0479">Metal-binding</keyword>
<feature type="domain" description="TFIIS-type" evidence="9">
    <location>
        <begin position="304"/>
        <end position="344"/>
    </location>
</feature>
<name>A0A397ERY7_APHAT</name>
<keyword evidence="4" id="KW-0862">Zinc</keyword>
<dbReference type="InterPro" id="IPR035441">
    <property type="entry name" value="TFIIS/LEDGF_dom_sf"/>
</dbReference>
<dbReference type="PANTHER" id="PTHR11477:SF0">
    <property type="entry name" value="IP08861P-RELATED"/>
    <property type="match status" value="1"/>
</dbReference>
<evidence type="ECO:0000313" key="22">
    <source>
        <dbReference type="Proteomes" id="UP000285712"/>
    </source>
</evidence>
<dbReference type="VEuPathDB" id="FungiDB:H257_12274"/>
<evidence type="ECO:0000313" key="13">
    <source>
        <dbReference type="EMBL" id="RHY62425.1"/>
    </source>
</evidence>
<dbReference type="EMBL" id="QUTG01001072">
    <property type="protein sequence ID" value="RHZ00451.1"/>
    <property type="molecule type" value="Genomic_DNA"/>
</dbReference>
<dbReference type="Proteomes" id="UP000286510">
    <property type="component" value="Unassembled WGS sequence"/>
</dbReference>
<evidence type="ECO:0000259" key="11">
    <source>
        <dbReference type="PROSITE" id="PS51321"/>
    </source>
</evidence>
<evidence type="ECO:0000313" key="19">
    <source>
        <dbReference type="Proteomes" id="UP000266196"/>
    </source>
</evidence>
<dbReference type="Proteomes" id="UP000266196">
    <property type="component" value="Unassembled WGS sequence"/>
</dbReference>
<dbReference type="Pfam" id="PF07500">
    <property type="entry name" value="TFIIS_M"/>
    <property type="match status" value="1"/>
</dbReference>
<evidence type="ECO:0000313" key="17">
    <source>
        <dbReference type="EMBL" id="RHZ15407.1"/>
    </source>
</evidence>
<dbReference type="GO" id="GO:0008270">
    <property type="term" value="F:zinc ion binding"/>
    <property type="evidence" value="ECO:0007669"/>
    <property type="project" value="UniProtKB-KW"/>
</dbReference>
<dbReference type="EMBL" id="QUTH01004134">
    <property type="protein sequence ID" value="RHZ15407.1"/>
    <property type="molecule type" value="Genomic_DNA"/>
</dbReference>
<dbReference type="SUPFAM" id="SSF57783">
    <property type="entry name" value="Zinc beta-ribbon"/>
    <property type="match status" value="1"/>
</dbReference>
<evidence type="ECO:0000256" key="2">
    <source>
        <dbReference type="ARBA" id="ARBA00022723"/>
    </source>
</evidence>
<evidence type="ECO:0000256" key="3">
    <source>
        <dbReference type="ARBA" id="ARBA00022771"/>
    </source>
</evidence>
<gene>
    <name evidence="16" type="ORF">DYB26_011775</name>
    <name evidence="14" type="ORF">DYB31_015606</name>
    <name evidence="13" type="ORF">DYB34_014396</name>
    <name evidence="15" type="ORF">DYB35_012040</name>
    <name evidence="12" type="ORF">DYB36_011021</name>
    <name evidence="17" type="ORF">DYB37_008903</name>
</gene>
<dbReference type="InterPro" id="IPR003618">
    <property type="entry name" value="TFIIS_cen_dom"/>
</dbReference>
<evidence type="ECO:0000313" key="18">
    <source>
        <dbReference type="Proteomes" id="UP000265427"/>
    </source>
</evidence>
<keyword evidence="3 6" id="KW-0863">Zinc-finger</keyword>
<keyword evidence="5 7" id="KW-0539">Nucleus</keyword>
<dbReference type="SUPFAM" id="SSF46942">
    <property type="entry name" value="Elongation factor TFIIS domain 2"/>
    <property type="match status" value="1"/>
</dbReference>
<dbReference type="Pfam" id="PF08711">
    <property type="entry name" value="Med26"/>
    <property type="match status" value="1"/>
</dbReference>
<dbReference type="AlphaFoldDB" id="A0A397ERY7"/>
<dbReference type="CDD" id="cd00183">
    <property type="entry name" value="TFIIS_I"/>
    <property type="match status" value="1"/>
</dbReference>
<feature type="domain" description="TFIIS central" evidence="11">
    <location>
        <begin position="172"/>
        <end position="289"/>
    </location>
</feature>